<comment type="caution">
    <text evidence="1">The sequence shown here is derived from an EMBL/GenBank/DDBJ whole genome shotgun (WGS) entry which is preliminary data.</text>
</comment>
<dbReference type="AlphaFoldDB" id="A0A0V1N3Y9"/>
<keyword evidence="2" id="KW-1185">Reference proteome</keyword>
<name>A0A0V1N3Y9_9BILA</name>
<organism evidence="1 2">
    <name type="scientific">Trichinella papuae</name>
    <dbReference type="NCBI Taxonomy" id="268474"/>
    <lineage>
        <taxon>Eukaryota</taxon>
        <taxon>Metazoa</taxon>
        <taxon>Ecdysozoa</taxon>
        <taxon>Nematoda</taxon>
        <taxon>Enoplea</taxon>
        <taxon>Dorylaimia</taxon>
        <taxon>Trichinellida</taxon>
        <taxon>Trichinellidae</taxon>
        <taxon>Trichinella</taxon>
    </lineage>
</organism>
<reference evidence="1 2" key="1">
    <citation type="submission" date="2015-01" db="EMBL/GenBank/DDBJ databases">
        <title>Evolution of Trichinella species and genotypes.</title>
        <authorList>
            <person name="Korhonen P.K."/>
            <person name="Edoardo P."/>
            <person name="Giuseppe L.R."/>
            <person name="Gasser R.B."/>
        </authorList>
    </citation>
    <scope>NUCLEOTIDE SEQUENCE [LARGE SCALE GENOMIC DNA]</scope>
    <source>
        <strain evidence="1">ISS1980</strain>
    </source>
</reference>
<dbReference type="EMBL" id="JYDO01000011">
    <property type="protein sequence ID" value="KRZ78708.1"/>
    <property type="molecule type" value="Genomic_DNA"/>
</dbReference>
<evidence type="ECO:0000313" key="1">
    <source>
        <dbReference type="EMBL" id="KRZ78708.1"/>
    </source>
</evidence>
<gene>
    <name evidence="1" type="ORF">T10_6121</name>
</gene>
<proteinExistence type="predicted"/>
<evidence type="ECO:0000313" key="2">
    <source>
        <dbReference type="Proteomes" id="UP000054843"/>
    </source>
</evidence>
<accession>A0A0V1N3Y9</accession>
<sequence>MVSFLCRIYYQAAVSFRNICPTKLNKISNSSTVSKIERNTNKKPVFLQVQNITWMDIGELIAEISFSEQQSNQCDDIFQQLFGKNGKLHMLEMYAQNSLFSSKRKVFSVLTYSKVIIASSGESDKAKLWLVFVLSGVW</sequence>
<protein>
    <submittedName>
        <fullName evidence="1">Uncharacterized protein</fullName>
    </submittedName>
</protein>
<dbReference type="Proteomes" id="UP000054843">
    <property type="component" value="Unassembled WGS sequence"/>
</dbReference>